<evidence type="ECO:0000313" key="2">
    <source>
        <dbReference type="EMBL" id="CAI9172955.1"/>
    </source>
</evidence>
<dbReference type="EMBL" id="OX459969">
    <property type="protein sequence ID" value="CAI9172955.1"/>
    <property type="molecule type" value="Genomic_DNA"/>
</dbReference>
<accession>A0ABN8ZHK5</accession>
<organism evidence="2 3">
    <name type="scientific">Rangifer tarandus platyrhynchus</name>
    <name type="common">Svalbard reindeer</name>
    <dbReference type="NCBI Taxonomy" id="3082113"/>
    <lineage>
        <taxon>Eukaryota</taxon>
        <taxon>Metazoa</taxon>
        <taxon>Chordata</taxon>
        <taxon>Craniata</taxon>
        <taxon>Vertebrata</taxon>
        <taxon>Euteleostomi</taxon>
        <taxon>Mammalia</taxon>
        <taxon>Eutheria</taxon>
        <taxon>Laurasiatheria</taxon>
        <taxon>Artiodactyla</taxon>
        <taxon>Ruminantia</taxon>
        <taxon>Pecora</taxon>
        <taxon>Cervidae</taxon>
        <taxon>Odocoileinae</taxon>
        <taxon>Rangifer</taxon>
    </lineage>
</organism>
<dbReference type="Proteomes" id="UP001176941">
    <property type="component" value="Chromosome 33"/>
</dbReference>
<gene>
    <name evidence="2" type="ORF">MRATA1EN1_LOCUS21917</name>
</gene>
<evidence type="ECO:0000256" key="1">
    <source>
        <dbReference type="SAM" id="MobiDB-lite"/>
    </source>
</evidence>
<name>A0ABN8ZHK5_RANTA</name>
<keyword evidence="3" id="KW-1185">Reference proteome</keyword>
<evidence type="ECO:0000313" key="3">
    <source>
        <dbReference type="Proteomes" id="UP001176941"/>
    </source>
</evidence>
<proteinExistence type="predicted"/>
<sequence length="115" mass="12376">MRTQSPKGGRPAKTTHSQRGRSPPPPPTGISGQLKVSMARDLKPLHPQARGMSSEPGRDPAPPDHRHLPPARETLLRSSQSSLPQPRLSGLDFEQAARLLVPGVSPGFLLESNNI</sequence>
<feature type="region of interest" description="Disordered" evidence="1">
    <location>
        <begin position="1"/>
        <end position="89"/>
    </location>
</feature>
<reference evidence="2" key="1">
    <citation type="submission" date="2023-04" db="EMBL/GenBank/DDBJ databases">
        <authorList>
            <consortium name="ELIXIR-Norway"/>
        </authorList>
    </citation>
    <scope>NUCLEOTIDE SEQUENCE [LARGE SCALE GENOMIC DNA]</scope>
</reference>
<feature type="compositionally biased region" description="Low complexity" evidence="1">
    <location>
        <begin position="76"/>
        <end position="89"/>
    </location>
</feature>
<protein>
    <submittedName>
        <fullName evidence="2">Uncharacterized protein</fullName>
    </submittedName>
</protein>
<feature type="compositionally biased region" description="Basic and acidic residues" evidence="1">
    <location>
        <begin position="56"/>
        <end position="67"/>
    </location>
</feature>